<evidence type="ECO:0000313" key="9">
    <source>
        <dbReference type="EMBL" id="SEP19462.1"/>
    </source>
</evidence>
<evidence type="ECO:0000259" key="8">
    <source>
        <dbReference type="Pfam" id="PF00082"/>
    </source>
</evidence>
<dbReference type="Gene3D" id="3.40.50.200">
    <property type="entry name" value="Peptidase S8/S53 domain"/>
    <property type="match status" value="1"/>
</dbReference>
<dbReference type="InterPro" id="IPR023828">
    <property type="entry name" value="Peptidase_S8_Ser-AS"/>
</dbReference>
<dbReference type="GO" id="GO:0006508">
    <property type="term" value="P:proteolysis"/>
    <property type="evidence" value="ECO:0007669"/>
    <property type="project" value="UniProtKB-KW"/>
</dbReference>
<keyword evidence="4 5" id="KW-0720">Serine protease</keyword>
<comment type="similarity">
    <text evidence="1 5">Belongs to the peptidase S8 family.</text>
</comment>
<sequence length="849" mass="88964">MGGNDSLGLFRASLSVMVAGIAVAVLLAGCASSSSGGNGGSSAPDDDPVWDDEPSNGDGDDEDEEEDEPEPVETNDQDYVIDDGGIANPWLNAEGDPSWSEPTEDDVEVHQAAQTMGLLDEDGNRASYLPDGDGEPLTGDGVTIAVYDNFIMEDHVQLSERDGDSNLTRYHNDTRDAPDNHGTHVAALAAGRNGVASSADLELFEGYNDSGDTSALQPPGDTDLYDDVVNDTDASIVNLSVSSVNTDADDLAAVLDEGIALVMAAGNDEDSVPNSTSLETANRLANDDEAGGLGVLVGAMDETNEALSELAQSNASGDVDAGGAEHYIAAPGEAIPSASTWNESDTSLTEMSGTSMAAPLVTGSLALMKERWSHKDMDELVAILFESANRDFDAFQDSIDDADEDAELESDRYDHTLSPVFGHGALDLEAAFAPEGELSVASADSESSATLASTTLTTGPALGDSLSSNEALSHAVAIDERNRDYAVDLSAMAIDADALPGRGFDFGAALGALATPRTHSEIDNPAFGTRMTLMTRGSVDTLGLAEGDRPTTESMSLVMDFEDGLRLDIHQAQLDFGTPWQSPVLANDSDLLMGVDSDAHIQGWDQASVMGAAFPVAENARLRVAVTRAANDVRTDALRPSPEDSSTAEEVSMALVGTYGENTLWHAETSVITQDAHILGSDGNGALRFGDNATTHTASLGVRHDQGAVSVFAWHEYGITHVDAAEQSVLAGVDRLHSQQTALGVELDLFDQGRTGAVVSRPLRVTRGSADLSVPNGINDDGDVTYLEASADMSPSGQETRVEAYYARGFAWGDAEGEFRLNATVRNQPNNIASADQMLGAGAVTSVRF</sequence>
<protein>
    <submittedName>
        <fullName evidence="9">Subtilase family protein</fullName>
    </submittedName>
</protein>
<feature type="compositionally biased region" description="Acidic residues" evidence="6">
    <location>
        <begin position="44"/>
        <end position="81"/>
    </location>
</feature>
<dbReference type="PANTHER" id="PTHR43806">
    <property type="entry name" value="PEPTIDASE S8"/>
    <property type="match status" value="1"/>
</dbReference>
<keyword evidence="7" id="KW-0812">Transmembrane</keyword>
<feature type="region of interest" description="Disordered" evidence="6">
    <location>
        <begin position="32"/>
        <end position="103"/>
    </location>
</feature>
<evidence type="ECO:0000256" key="7">
    <source>
        <dbReference type="SAM" id="Phobius"/>
    </source>
</evidence>
<dbReference type="SUPFAM" id="SSF52743">
    <property type="entry name" value="Subtilisin-like"/>
    <property type="match status" value="1"/>
</dbReference>
<keyword evidence="2 5" id="KW-0645">Protease</keyword>
<evidence type="ECO:0000256" key="4">
    <source>
        <dbReference type="ARBA" id="ARBA00022825"/>
    </source>
</evidence>
<dbReference type="RefSeq" id="WP_091646543.1">
    <property type="nucleotide sequence ID" value="NZ_FOEG01000017.1"/>
</dbReference>
<gene>
    <name evidence="9" type="ORF">SAMN04488052_1175</name>
</gene>
<dbReference type="InterPro" id="IPR015500">
    <property type="entry name" value="Peptidase_S8_subtilisin-rel"/>
</dbReference>
<keyword evidence="7" id="KW-1133">Transmembrane helix</keyword>
<dbReference type="InterPro" id="IPR036852">
    <property type="entry name" value="Peptidase_S8/S53_dom_sf"/>
</dbReference>
<dbReference type="PRINTS" id="PR00723">
    <property type="entry name" value="SUBTILISIN"/>
</dbReference>
<dbReference type="STRING" id="406100.SAMN04488052_1175"/>
<keyword evidence="7" id="KW-0472">Membrane</keyword>
<dbReference type="PANTHER" id="PTHR43806:SF11">
    <property type="entry name" value="CEREVISIN-RELATED"/>
    <property type="match status" value="1"/>
</dbReference>
<keyword evidence="10" id="KW-1185">Reference proteome</keyword>
<feature type="active site" description="Charge relay system" evidence="5">
    <location>
        <position position="181"/>
    </location>
</feature>
<evidence type="ECO:0000256" key="6">
    <source>
        <dbReference type="SAM" id="MobiDB-lite"/>
    </source>
</evidence>
<dbReference type="PROSITE" id="PS51892">
    <property type="entry name" value="SUBTILASE"/>
    <property type="match status" value="1"/>
</dbReference>
<name>A0A1H8VVJ1_9GAMM</name>
<keyword evidence="3 5" id="KW-0378">Hydrolase</keyword>
<dbReference type="InterPro" id="IPR000209">
    <property type="entry name" value="Peptidase_S8/S53_dom"/>
</dbReference>
<feature type="transmembrane region" description="Helical" evidence="7">
    <location>
        <begin position="12"/>
        <end position="29"/>
    </location>
</feature>
<dbReference type="AlphaFoldDB" id="A0A1H8VVJ1"/>
<feature type="active site" description="Charge relay system" evidence="5">
    <location>
        <position position="148"/>
    </location>
</feature>
<evidence type="ECO:0000256" key="2">
    <source>
        <dbReference type="ARBA" id="ARBA00022670"/>
    </source>
</evidence>
<dbReference type="PROSITE" id="PS00138">
    <property type="entry name" value="SUBTILASE_SER"/>
    <property type="match status" value="1"/>
</dbReference>
<accession>A0A1H8VVJ1</accession>
<dbReference type="EMBL" id="FOEG01000017">
    <property type="protein sequence ID" value="SEP19462.1"/>
    <property type="molecule type" value="Genomic_DNA"/>
</dbReference>
<proteinExistence type="inferred from homology"/>
<dbReference type="Pfam" id="PF00082">
    <property type="entry name" value="Peptidase_S8"/>
    <property type="match status" value="1"/>
</dbReference>
<evidence type="ECO:0000256" key="3">
    <source>
        <dbReference type="ARBA" id="ARBA00022801"/>
    </source>
</evidence>
<evidence type="ECO:0000256" key="5">
    <source>
        <dbReference type="PROSITE-ProRule" id="PRU01240"/>
    </source>
</evidence>
<evidence type="ECO:0000313" key="10">
    <source>
        <dbReference type="Proteomes" id="UP000199657"/>
    </source>
</evidence>
<reference evidence="9 10" key="1">
    <citation type="submission" date="2016-10" db="EMBL/GenBank/DDBJ databases">
        <authorList>
            <person name="de Groot N.N."/>
        </authorList>
    </citation>
    <scope>NUCLEOTIDE SEQUENCE [LARGE SCALE GENOMIC DNA]</scope>
    <source>
        <strain evidence="9 10">CGMCC 1.6291</strain>
    </source>
</reference>
<dbReference type="OrthoDB" id="9790784at2"/>
<feature type="domain" description="Peptidase S8/S53" evidence="8">
    <location>
        <begin position="139"/>
        <end position="410"/>
    </location>
</feature>
<feature type="active site" description="Charge relay system" evidence="5">
    <location>
        <position position="355"/>
    </location>
</feature>
<organism evidence="9 10">
    <name type="scientific">Aquisalimonas asiatica</name>
    <dbReference type="NCBI Taxonomy" id="406100"/>
    <lineage>
        <taxon>Bacteria</taxon>
        <taxon>Pseudomonadati</taxon>
        <taxon>Pseudomonadota</taxon>
        <taxon>Gammaproteobacteria</taxon>
        <taxon>Chromatiales</taxon>
        <taxon>Ectothiorhodospiraceae</taxon>
        <taxon>Aquisalimonas</taxon>
    </lineage>
</organism>
<dbReference type="InterPro" id="IPR050131">
    <property type="entry name" value="Peptidase_S8_subtilisin-like"/>
</dbReference>
<evidence type="ECO:0000256" key="1">
    <source>
        <dbReference type="ARBA" id="ARBA00011073"/>
    </source>
</evidence>
<dbReference type="GO" id="GO:0004252">
    <property type="term" value="F:serine-type endopeptidase activity"/>
    <property type="evidence" value="ECO:0007669"/>
    <property type="project" value="UniProtKB-UniRule"/>
</dbReference>
<dbReference type="Proteomes" id="UP000199657">
    <property type="component" value="Unassembled WGS sequence"/>
</dbReference>